<dbReference type="GO" id="GO:0004018">
    <property type="term" value="F:N6-(1,2-dicarboxyethyl)AMP AMP-lyase (fumarate-forming) activity"/>
    <property type="evidence" value="ECO:0007669"/>
    <property type="project" value="TreeGrafter"/>
</dbReference>
<dbReference type="SUPFAM" id="SSF48557">
    <property type="entry name" value="L-aspartase-like"/>
    <property type="match status" value="1"/>
</dbReference>
<gene>
    <name evidence="2" type="ORF">S01H1_36285</name>
</gene>
<sequence length="82" mass="9604">MIDRYSLPAMKNIWEEKNKYKTWLKIELLVCEALFESGKIDKNAIENIRNNAKYSIDRIQEIEKMTRHDVLAFTTAVGENLG</sequence>
<evidence type="ECO:0000256" key="1">
    <source>
        <dbReference type="ARBA" id="ARBA00023239"/>
    </source>
</evidence>
<evidence type="ECO:0000313" key="2">
    <source>
        <dbReference type="EMBL" id="GAG03275.1"/>
    </source>
</evidence>
<organism evidence="2">
    <name type="scientific">marine sediment metagenome</name>
    <dbReference type="NCBI Taxonomy" id="412755"/>
    <lineage>
        <taxon>unclassified sequences</taxon>
        <taxon>metagenomes</taxon>
        <taxon>ecological metagenomes</taxon>
    </lineage>
</organism>
<evidence type="ECO:0008006" key="3">
    <source>
        <dbReference type="Google" id="ProtNLM"/>
    </source>
</evidence>
<dbReference type="PANTHER" id="PTHR43172:SF1">
    <property type="entry name" value="ADENYLOSUCCINATE LYASE"/>
    <property type="match status" value="1"/>
</dbReference>
<dbReference type="Gene3D" id="1.10.275.10">
    <property type="entry name" value="Fumarase/aspartase (N-terminal domain)"/>
    <property type="match status" value="1"/>
</dbReference>
<dbReference type="GO" id="GO:0070626">
    <property type="term" value="F:(S)-2-(5-amino-1-(5-phospho-D-ribosyl)imidazole-4-carboxamido) succinate lyase (fumarate-forming) activity"/>
    <property type="evidence" value="ECO:0007669"/>
    <property type="project" value="TreeGrafter"/>
</dbReference>
<dbReference type="GO" id="GO:0005829">
    <property type="term" value="C:cytosol"/>
    <property type="evidence" value="ECO:0007669"/>
    <property type="project" value="TreeGrafter"/>
</dbReference>
<reference evidence="2" key="1">
    <citation type="journal article" date="2014" name="Front. Microbiol.">
        <title>High frequency of phylogenetically diverse reductive dehalogenase-homologous genes in deep subseafloor sedimentary metagenomes.</title>
        <authorList>
            <person name="Kawai M."/>
            <person name="Futagami T."/>
            <person name="Toyoda A."/>
            <person name="Takaki Y."/>
            <person name="Nishi S."/>
            <person name="Hori S."/>
            <person name="Arai W."/>
            <person name="Tsubouchi T."/>
            <person name="Morono Y."/>
            <person name="Uchiyama I."/>
            <person name="Ito T."/>
            <person name="Fujiyama A."/>
            <person name="Inagaki F."/>
            <person name="Takami H."/>
        </authorList>
    </citation>
    <scope>NUCLEOTIDE SEQUENCE</scope>
    <source>
        <strain evidence="2">Expedition CK06-06</strain>
    </source>
</reference>
<accession>X0UCE6</accession>
<dbReference type="InterPro" id="IPR008948">
    <property type="entry name" value="L-Aspartase-like"/>
</dbReference>
<proteinExistence type="predicted"/>
<dbReference type="PANTHER" id="PTHR43172">
    <property type="entry name" value="ADENYLOSUCCINATE LYASE"/>
    <property type="match status" value="1"/>
</dbReference>
<dbReference type="AlphaFoldDB" id="X0UCE6"/>
<comment type="caution">
    <text evidence="2">The sequence shown here is derived from an EMBL/GenBank/DDBJ whole genome shotgun (WGS) entry which is preliminary data.</text>
</comment>
<keyword evidence="1" id="KW-0456">Lyase</keyword>
<dbReference type="GO" id="GO:0044208">
    <property type="term" value="P:'de novo' AMP biosynthetic process"/>
    <property type="evidence" value="ECO:0007669"/>
    <property type="project" value="TreeGrafter"/>
</dbReference>
<feature type="non-terminal residue" evidence="2">
    <location>
        <position position="82"/>
    </location>
</feature>
<dbReference type="EMBL" id="BARS01022723">
    <property type="protein sequence ID" value="GAG03275.1"/>
    <property type="molecule type" value="Genomic_DNA"/>
</dbReference>
<protein>
    <recommendedName>
        <fullName evidence="3">Fumarate lyase N-terminal domain-containing protein</fullName>
    </recommendedName>
</protein>
<name>X0UCE6_9ZZZZ</name>
<dbReference type="InterPro" id="IPR024083">
    <property type="entry name" value="Fumarase/histidase_N"/>
</dbReference>